<dbReference type="SMART" id="SM00066">
    <property type="entry name" value="GAL4"/>
    <property type="match status" value="1"/>
</dbReference>
<keyword evidence="2" id="KW-0805">Transcription regulation</keyword>
<evidence type="ECO:0000256" key="6">
    <source>
        <dbReference type="SAM" id="MobiDB-lite"/>
    </source>
</evidence>
<name>A0A164ZXT2_XYLHT</name>
<sequence length="740" mass="82192">MTMMEKRAESPHSDIDDQPTKIRRISRACLQCRARKQRCQPLSSTATLQAPCKRCQHHAITCSFETDQISPPDVAPSPSKMAQLVVDLQQRLNRHEARILELEKLPQGGKVRQTDEDTPSHARGAISNAQSTSHQTPRELPLEREDGPSPQVLTCETPASHTSTFSMDGIGLGPPIATLRSLGALSKDEGRLSSHSPELKSKGTPNVLNRYTACDPVARGVLSVHDAQRAIHIFFEHCHPLAPVLNERLRHSWLDLRFSSPTLFLAICSIGARFWDTGHQLPRPMQAVHPRFSDLTALLDMAVSRLLLRPTPADVTLDSIRVLLLYAQWMPCSRDDEDNGASKVPLDAHYQPKSRYNEISAWAVLGLAVRYALFLGLDRAAIAPFEGPIKSVSEEDICRLRVWYNLLTCDFNLMLTSGLPTSLDPAPSAKVAQRFSSHRAAQQPGDLRVSALVGLVAIVHRGMRICNDASGRQLDTLCLRKINVELDEWERSWYIRLRHTESQHNQLPFTSVRWYRLALNSAAVGPVLSSMDRTAPQPLQVWLLQSLGTCLTAASQMLLSLSSYGAEYIWKLDSQNMSTFPDGPFEIDSAAVKRLYYAVDSTWISHTFAVTFLVLCYVRGAIDDDLRIRILNPNASSNPSVLPPHSGSTIARLLRLALDVFDGICQTTSFHPARDFQAIVHDATSLVLVPGQEDVQDGQEMDGSALQSLLDMMNDSGFDWPGNLLNLSTDFPPEWEVDGC</sequence>
<keyword evidence="5" id="KW-0539">Nucleus</keyword>
<evidence type="ECO:0000313" key="8">
    <source>
        <dbReference type="EMBL" id="KZF19673.1"/>
    </source>
</evidence>
<dbReference type="RefSeq" id="XP_018185228.1">
    <property type="nucleotide sequence ID" value="XM_018336356.1"/>
</dbReference>
<dbReference type="GO" id="GO:0000976">
    <property type="term" value="F:transcription cis-regulatory region binding"/>
    <property type="evidence" value="ECO:0007669"/>
    <property type="project" value="TreeGrafter"/>
</dbReference>
<proteinExistence type="predicted"/>
<feature type="region of interest" description="Disordered" evidence="6">
    <location>
        <begin position="103"/>
        <end position="155"/>
    </location>
</feature>
<dbReference type="GO" id="GO:0008270">
    <property type="term" value="F:zinc ion binding"/>
    <property type="evidence" value="ECO:0007669"/>
    <property type="project" value="InterPro"/>
</dbReference>
<dbReference type="SUPFAM" id="SSF57701">
    <property type="entry name" value="Zn2/Cys6 DNA-binding domain"/>
    <property type="match status" value="1"/>
</dbReference>
<dbReference type="PANTHER" id="PTHR31845:SF17">
    <property type="entry name" value="ZN(II)2CYS6 TRANSCRIPTION FACTOR (EUROFUNG)"/>
    <property type="match status" value="1"/>
</dbReference>
<dbReference type="InterPro" id="IPR001138">
    <property type="entry name" value="Zn2Cys6_DnaBD"/>
</dbReference>
<accession>A0A164ZXT2</accession>
<evidence type="ECO:0000256" key="1">
    <source>
        <dbReference type="ARBA" id="ARBA00004123"/>
    </source>
</evidence>
<evidence type="ECO:0000259" key="7">
    <source>
        <dbReference type="PROSITE" id="PS50048"/>
    </source>
</evidence>
<dbReference type="OMA" id="RLRVWIN"/>
<dbReference type="GeneID" id="28901493"/>
<dbReference type="CDD" id="cd12148">
    <property type="entry name" value="fungal_TF_MHR"/>
    <property type="match status" value="1"/>
</dbReference>
<dbReference type="STRING" id="1328760.A0A164ZXT2"/>
<feature type="domain" description="Zn(2)-C6 fungal-type" evidence="7">
    <location>
        <begin position="28"/>
        <end position="64"/>
    </location>
</feature>
<evidence type="ECO:0000256" key="4">
    <source>
        <dbReference type="ARBA" id="ARBA00023163"/>
    </source>
</evidence>
<dbReference type="PROSITE" id="PS50048">
    <property type="entry name" value="ZN2_CY6_FUNGAL_2"/>
    <property type="match status" value="1"/>
</dbReference>
<keyword evidence="3" id="KW-0238">DNA-binding</keyword>
<dbReference type="OrthoDB" id="4454541at2759"/>
<dbReference type="PANTHER" id="PTHR31845">
    <property type="entry name" value="FINGER DOMAIN PROTEIN, PUTATIVE-RELATED"/>
    <property type="match status" value="1"/>
</dbReference>
<gene>
    <name evidence="8" type="ORF">L228DRAFT_285614</name>
</gene>
<evidence type="ECO:0000256" key="5">
    <source>
        <dbReference type="ARBA" id="ARBA00023242"/>
    </source>
</evidence>
<dbReference type="CDD" id="cd00067">
    <property type="entry name" value="GAL4"/>
    <property type="match status" value="1"/>
</dbReference>
<dbReference type="InterPro" id="IPR036864">
    <property type="entry name" value="Zn2-C6_fun-type_DNA-bd_sf"/>
</dbReference>
<dbReference type="Proteomes" id="UP000076632">
    <property type="component" value="Unassembled WGS sequence"/>
</dbReference>
<evidence type="ECO:0000256" key="2">
    <source>
        <dbReference type="ARBA" id="ARBA00023015"/>
    </source>
</evidence>
<dbReference type="EMBL" id="KV407465">
    <property type="protein sequence ID" value="KZF19673.1"/>
    <property type="molecule type" value="Genomic_DNA"/>
</dbReference>
<organism evidence="8 9">
    <name type="scientific">Xylona heveae (strain CBS 132557 / TC161)</name>
    <dbReference type="NCBI Taxonomy" id="1328760"/>
    <lineage>
        <taxon>Eukaryota</taxon>
        <taxon>Fungi</taxon>
        <taxon>Dikarya</taxon>
        <taxon>Ascomycota</taxon>
        <taxon>Pezizomycotina</taxon>
        <taxon>Xylonomycetes</taxon>
        <taxon>Xylonales</taxon>
        <taxon>Xylonaceae</taxon>
        <taxon>Xylona</taxon>
    </lineage>
</organism>
<dbReference type="AlphaFoldDB" id="A0A164ZXT2"/>
<dbReference type="InParanoid" id="A0A164ZXT2"/>
<dbReference type="GO" id="GO:0005634">
    <property type="term" value="C:nucleus"/>
    <property type="evidence" value="ECO:0007669"/>
    <property type="project" value="UniProtKB-SubCell"/>
</dbReference>
<dbReference type="InterPro" id="IPR051089">
    <property type="entry name" value="prtT"/>
</dbReference>
<protein>
    <recommendedName>
        <fullName evidence="7">Zn(2)-C6 fungal-type domain-containing protein</fullName>
    </recommendedName>
</protein>
<dbReference type="Gene3D" id="4.10.240.10">
    <property type="entry name" value="Zn(2)-C6 fungal-type DNA-binding domain"/>
    <property type="match status" value="1"/>
</dbReference>
<dbReference type="GO" id="GO:0000981">
    <property type="term" value="F:DNA-binding transcription factor activity, RNA polymerase II-specific"/>
    <property type="evidence" value="ECO:0007669"/>
    <property type="project" value="InterPro"/>
</dbReference>
<dbReference type="PROSITE" id="PS00463">
    <property type="entry name" value="ZN2_CY6_FUNGAL_1"/>
    <property type="match status" value="1"/>
</dbReference>
<evidence type="ECO:0000256" key="3">
    <source>
        <dbReference type="ARBA" id="ARBA00023125"/>
    </source>
</evidence>
<comment type="subcellular location">
    <subcellularLocation>
        <location evidence="1">Nucleus</location>
    </subcellularLocation>
</comment>
<keyword evidence="9" id="KW-1185">Reference proteome</keyword>
<keyword evidence="4" id="KW-0804">Transcription</keyword>
<evidence type="ECO:0000313" key="9">
    <source>
        <dbReference type="Proteomes" id="UP000076632"/>
    </source>
</evidence>
<feature type="compositionally biased region" description="Basic and acidic residues" evidence="6">
    <location>
        <begin position="136"/>
        <end position="147"/>
    </location>
</feature>
<reference evidence="8 9" key="1">
    <citation type="journal article" date="2016" name="Fungal Biol.">
        <title>The genome of Xylona heveae provides a window into fungal endophytism.</title>
        <authorList>
            <person name="Gazis R."/>
            <person name="Kuo A."/>
            <person name="Riley R."/>
            <person name="LaButti K."/>
            <person name="Lipzen A."/>
            <person name="Lin J."/>
            <person name="Amirebrahimi M."/>
            <person name="Hesse C.N."/>
            <person name="Spatafora J.W."/>
            <person name="Henrissat B."/>
            <person name="Hainaut M."/>
            <person name="Grigoriev I.V."/>
            <person name="Hibbett D.S."/>
        </authorList>
    </citation>
    <scope>NUCLEOTIDE SEQUENCE [LARGE SCALE GENOMIC DNA]</scope>
    <source>
        <strain evidence="8 9">TC161</strain>
    </source>
</reference>